<dbReference type="AlphaFoldDB" id="A0A2J7ZNM5"/>
<dbReference type="Gene3D" id="3.40.250.10">
    <property type="entry name" value="Rhodanese-like domain"/>
    <property type="match status" value="1"/>
</dbReference>
<keyword evidence="4" id="KW-1185">Reference proteome</keyword>
<feature type="compositionally biased region" description="Polar residues" evidence="1">
    <location>
        <begin position="111"/>
        <end position="123"/>
    </location>
</feature>
<dbReference type="SUPFAM" id="SSF52821">
    <property type="entry name" value="Rhodanese/Cell cycle control phosphatase"/>
    <property type="match status" value="1"/>
</dbReference>
<dbReference type="InterPro" id="IPR036873">
    <property type="entry name" value="Rhodanese-like_dom_sf"/>
</dbReference>
<dbReference type="Pfam" id="PF00581">
    <property type="entry name" value="Rhodanese"/>
    <property type="match status" value="1"/>
</dbReference>
<comment type="caution">
    <text evidence="3">The sequence shown here is derived from an EMBL/GenBank/DDBJ whole genome shotgun (WGS) entry which is preliminary data.</text>
</comment>
<accession>A0A2J7ZNM5</accession>
<evidence type="ECO:0000256" key="1">
    <source>
        <dbReference type="SAM" id="MobiDB-lite"/>
    </source>
</evidence>
<reference evidence="3 4" key="1">
    <citation type="journal article" date="2017" name="Mol. Biol. Evol.">
        <title>The 4-celled Tetrabaena socialis nuclear genome reveals the essential components for genetic control of cell number at the origin of multicellularity in the volvocine lineage.</title>
        <authorList>
            <person name="Featherston J."/>
            <person name="Arakaki Y."/>
            <person name="Hanschen E.R."/>
            <person name="Ferris P.J."/>
            <person name="Michod R.E."/>
            <person name="Olson B.J.S.C."/>
            <person name="Nozaki H."/>
            <person name="Durand P.M."/>
        </authorList>
    </citation>
    <scope>NUCLEOTIDE SEQUENCE [LARGE SCALE GENOMIC DNA]</scope>
    <source>
        <strain evidence="3 4">NIES-571</strain>
    </source>
</reference>
<protein>
    <recommendedName>
        <fullName evidence="2">Rhodanese domain-containing protein</fullName>
    </recommendedName>
</protein>
<dbReference type="InterPro" id="IPR043186">
    <property type="entry name" value="Str14"/>
</dbReference>
<feature type="region of interest" description="Disordered" evidence="1">
    <location>
        <begin position="111"/>
        <end position="130"/>
    </location>
</feature>
<sequence length="130" mass="13949">MLSSRANVSSRCSGRRTGGPSFQRAVIARATPAELPRWPAIFKALTNARVESVSAQEAKRRVDSGEWVLVDVRLTEQFETGHPEGAVSVPIYEVGGWVPVYVCAWGRGRGSESQQDFSGSASSLVGRAGV</sequence>
<proteinExistence type="predicted"/>
<dbReference type="CDD" id="cd00158">
    <property type="entry name" value="RHOD"/>
    <property type="match status" value="1"/>
</dbReference>
<evidence type="ECO:0000313" key="4">
    <source>
        <dbReference type="Proteomes" id="UP000236333"/>
    </source>
</evidence>
<organism evidence="3 4">
    <name type="scientific">Tetrabaena socialis</name>
    <dbReference type="NCBI Taxonomy" id="47790"/>
    <lineage>
        <taxon>Eukaryota</taxon>
        <taxon>Viridiplantae</taxon>
        <taxon>Chlorophyta</taxon>
        <taxon>core chlorophytes</taxon>
        <taxon>Chlorophyceae</taxon>
        <taxon>CS clade</taxon>
        <taxon>Chlamydomonadales</taxon>
        <taxon>Tetrabaenaceae</taxon>
        <taxon>Tetrabaena</taxon>
    </lineage>
</organism>
<name>A0A2J7ZNM5_9CHLO</name>
<evidence type="ECO:0000313" key="3">
    <source>
        <dbReference type="EMBL" id="PNH01871.1"/>
    </source>
</evidence>
<dbReference type="OrthoDB" id="496335at2759"/>
<evidence type="ECO:0000259" key="2">
    <source>
        <dbReference type="PROSITE" id="PS50206"/>
    </source>
</evidence>
<dbReference type="EMBL" id="PGGS01000774">
    <property type="protein sequence ID" value="PNH01871.1"/>
    <property type="molecule type" value="Genomic_DNA"/>
</dbReference>
<feature type="domain" description="Rhodanese" evidence="2">
    <location>
        <begin position="63"/>
        <end position="94"/>
    </location>
</feature>
<dbReference type="PROSITE" id="PS50206">
    <property type="entry name" value="RHODANESE_3"/>
    <property type="match status" value="1"/>
</dbReference>
<dbReference type="PANTHER" id="PTHR44920:SF2">
    <property type="entry name" value="RHODANESE DOMAIN-CONTAINING PROTEIN"/>
    <property type="match status" value="1"/>
</dbReference>
<dbReference type="Proteomes" id="UP000236333">
    <property type="component" value="Unassembled WGS sequence"/>
</dbReference>
<dbReference type="InterPro" id="IPR001763">
    <property type="entry name" value="Rhodanese-like_dom"/>
</dbReference>
<gene>
    <name evidence="3" type="ORF">TSOC_012204</name>
</gene>
<dbReference type="PANTHER" id="PTHR44920">
    <property type="entry name" value="RHODANESE-LIKE DOMAIN-CONTAINING PROTEIN 14, CHLOROPLASTIC-RELATED"/>
    <property type="match status" value="1"/>
</dbReference>
<dbReference type="GO" id="GO:0009507">
    <property type="term" value="C:chloroplast"/>
    <property type="evidence" value="ECO:0007669"/>
    <property type="project" value="TreeGrafter"/>
</dbReference>